<accession>A0AAN9ABM7</accession>
<dbReference type="InterPro" id="IPR000727">
    <property type="entry name" value="T_SNARE_dom"/>
</dbReference>
<evidence type="ECO:0000259" key="1">
    <source>
        <dbReference type="Pfam" id="PF05739"/>
    </source>
</evidence>
<sequence length="78" mass="8945">MSSSNCQCICYFILCDFLITGKLLFRIDANVEDAELNVEAAHSELLKYFKSIRFMHAFHSQPKKSVLPPLTTMFRADV</sequence>
<proteinExistence type="predicted"/>
<dbReference type="EMBL" id="JAXCGZ010004143">
    <property type="protein sequence ID" value="KAK7082193.1"/>
    <property type="molecule type" value="Genomic_DNA"/>
</dbReference>
<dbReference type="Proteomes" id="UP001381693">
    <property type="component" value="Unassembled WGS sequence"/>
</dbReference>
<comment type="caution">
    <text evidence="2">The sequence shown here is derived from an EMBL/GenBank/DDBJ whole genome shotgun (WGS) entry which is preliminary data.</text>
</comment>
<evidence type="ECO:0000313" key="2">
    <source>
        <dbReference type="EMBL" id="KAK7082193.1"/>
    </source>
</evidence>
<organism evidence="2 3">
    <name type="scientific">Halocaridina rubra</name>
    <name type="common">Hawaiian red shrimp</name>
    <dbReference type="NCBI Taxonomy" id="373956"/>
    <lineage>
        <taxon>Eukaryota</taxon>
        <taxon>Metazoa</taxon>
        <taxon>Ecdysozoa</taxon>
        <taxon>Arthropoda</taxon>
        <taxon>Crustacea</taxon>
        <taxon>Multicrustacea</taxon>
        <taxon>Malacostraca</taxon>
        <taxon>Eumalacostraca</taxon>
        <taxon>Eucarida</taxon>
        <taxon>Decapoda</taxon>
        <taxon>Pleocyemata</taxon>
        <taxon>Caridea</taxon>
        <taxon>Atyoidea</taxon>
        <taxon>Atyidae</taxon>
        <taxon>Halocaridina</taxon>
    </lineage>
</organism>
<dbReference type="AlphaFoldDB" id="A0AAN9ABM7"/>
<gene>
    <name evidence="2" type="ORF">SK128_026601</name>
</gene>
<evidence type="ECO:0000313" key="3">
    <source>
        <dbReference type="Proteomes" id="UP001381693"/>
    </source>
</evidence>
<keyword evidence="3" id="KW-1185">Reference proteome</keyword>
<feature type="domain" description="T-SNARE coiled-coil homology" evidence="1">
    <location>
        <begin position="26"/>
        <end position="53"/>
    </location>
</feature>
<dbReference type="Pfam" id="PF05739">
    <property type="entry name" value="SNARE"/>
    <property type="match status" value="1"/>
</dbReference>
<name>A0AAN9ABM7_HALRR</name>
<protein>
    <recommendedName>
        <fullName evidence="1">t-SNARE coiled-coil homology domain-containing protein</fullName>
    </recommendedName>
</protein>
<reference evidence="2 3" key="1">
    <citation type="submission" date="2023-11" db="EMBL/GenBank/DDBJ databases">
        <title>Halocaridina rubra genome assembly.</title>
        <authorList>
            <person name="Smith C."/>
        </authorList>
    </citation>
    <scope>NUCLEOTIDE SEQUENCE [LARGE SCALE GENOMIC DNA]</scope>
    <source>
        <strain evidence="2">EP-1</strain>
        <tissue evidence="2">Whole</tissue>
    </source>
</reference>